<dbReference type="InterPro" id="IPR002877">
    <property type="entry name" value="RNA_MeTrfase_FtsJ_dom"/>
</dbReference>
<evidence type="ECO:0000256" key="1">
    <source>
        <dbReference type="ARBA" id="ARBA00022490"/>
    </source>
</evidence>
<feature type="active site" description="Proton acceptor" evidence="6 7">
    <location>
        <position position="311"/>
    </location>
</feature>
<dbReference type="Gene3D" id="3.30.70.2810">
    <property type="match status" value="1"/>
</dbReference>
<dbReference type="GO" id="GO:0005737">
    <property type="term" value="C:cytoplasm"/>
    <property type="evidence" value="ECO:0007669"/>
    <property type="project" value="UniProtKB-SubCell"/>
</dbReference>
<dbReference type="GO" id="GO:0008757">
    <property type="term" value="F:S-adenosylmethionine-dependent methyltransferase activity"/>
    <property type="evidence" value="ECO:0007669"/>
    <property type="project" value="UniProtKB-UniRule"/>
</dbReference>
<evidence type="ECO:0000256" key="5">
    <source>
        <dbReference type="ARBA" id="ARBA00022691"/>
    </source>
</evidence>
<dbReference type="EMBL" id="MDTQ01000001">
    <property type="protein sequence ID" value="ODC03071.1"/>
    <property type="molecule type" value="Genomic_DNA"/>
</dbReference>
<feature type="binding site" evidence="6 8">
    <location>
        <position position="266"/>
    </location>
    <ligand>
        <name>S-adenosyl-L-methionine</name>
        <dbReference type="ChEBI" id="CHEBI:59789"/>
    </ligand>
</feature>
<dbReference type="PANTHER" id="PTHR37524">
    <property type="entry name" value="RIBOSOMAL RNA LARGE SUBUNIT METHYLTRANSFERASE M"/>
    <property type="match status" value="1"/>
</dbReference>
<dbReference type="GO" id="GO:0006364">
    <property type="term" value="P:rRNA processing"/>
    <property type="evidence" value="ECO:0007669"/>
    <property type="project" value="UniProtKB-UniRule"/>
</dbReference>
<gene>
    <name evidence="6" type="primary">rlmM</name>
    <name evidence="12" type="ORF">BFW38_05425</name>
</gene>
<dbReference type="GO" id="GO:0032259">
    <property type="term" value="P:methylation"/>
    <property type="evidence" value="ECO:0007669"/>
    <property type="project" value="UniProtKB-KW"/>
</dbReference>
<accession>A0A1E2V7W1</accession>
<feature type="domain" description="Ribosomal RNA methyltransferase FtsJ" evidence="9">
    <location>
        <begin position="192"/>
        <end position="254"/>
    </location>
</feature>
<dbReference type="Pfam" id="PF01728">
    <property type="entry name" value="FtsJ"/>
    <property type="match status" value="1"/>
</dbReference>
<keyword evidence="2 6" id="KW-0698">rRNA processing</keyword>
<comment type="subcellular location">
    <subcellularLocation>
        <location evidence="6">Cytoplasm</location>
    </subcellularLocation>
</comment>
<dbReference type="Gene3D" id="3.30.2300.20">
    <property type="match status" value="1"/>
</dbReference>
<keyword evidence="4 6" id="KW-0808">Transferase</keyword>
<feature type="domain" description="RlmM ferredoxin-like" evidence="10">
    <location>
        <begin position="11"/>
        <end position="78"/>
    </location>
</feature>
<dbReference type="Proteomes" id="UP000094291">
    <property type="component" value="Unassembled WGS sequence"/>
</dbReference>
<dbReference type="Pfam" id="PF18125">
    <property type="entry name" value="RlmM_FDX"/>
    <property type="match status" value="1"/>
</dbReference>
<organism evidence="12 13">
    <name type="scientific">Terasakiispira papahanaumokuakeensis</name>
    <dbReference type="NCBI Taxonomy" id="197479"/>
    <lineage>
        <taxon>Bacteria</taxon>
        <taxon>Pseudomonadati</taxon>
        <taxon>Pseudomonadota</taxon>
        <taxon>Gammaproteobacteria</taxon>
        <taxon>Oceanospirillales</taxon>
        <taxon>Terasakiispira</taxon>
    </lineage>
</organism>
<dbReference type="PANTHER" id="PTHR37524:SF2">
    <property type="entry name" value="RIBOSOMAL RNA METHYLTRANSFERASE FTSJ DOMAIN-CONTAINING PROTEIN"/>
    <property type="match status" value="1"/>
</dbReference>
<sequence length="361" mass="40884">MPAQHLPDNLETLVLYCRAGFESDCALEVQTKAAELGIYGYCKTGEAYVCFVPANGRQDIERLLGQLHLDQLVFARQWYPVVVLAHLDRENRLGPVFEALAGWPRAGQLVVEYPDTNDGKALVGLGKSLSKPLLSKLQKQNRLTRKLRSDLPTLFVFLVAGDTLMLGWGCPDEINPHPMGIRRLKFPKEAPSRSTLKLEEAWHQFIPADQWDQRLAPGMKAVDLGAAPGGWTWQLVQRHMMVTAVDNGPMNAGLMDSGQVEHVREDGYAWQPSKGVEWMVCDIVDKPARTADMVIQWLLNGWCRQTIFNLKLPMKKRWDAVDLALSHIQSALDEAGLRYQMACKHLYHDREEVTVYIWRQS</sequence>
<keyword evidence="5 6" id="KW-0949">S-adenosyl-L-methionine</keyword>
<feature type="binding site" evidence="6 8">
    <location>
        <position position="194"/>
    </location>
    <ligand>
        <name>S-adenosyl-L-methionine</name>
        <dbReference type="ChEBI" id="CHEBI:59789"/>
    </ligand>
</feature>
<feature type="binding site" evidence="6 8">
    <location>
        <position position="246"/>
    </location>
    <ligand>
        <name>S-adenosyl-L-methionine</name>
        <dbReference type="ChEBI" id="CHEBI:59789"/>
    </ligand>
</feature>
<evidence type="ECO:0000256" key="3">
    <source>
        <dbReference type="ARBA" id="ARBA00022603"/>
    </source>
</evidence>
<dbReference type="Pfam" id="PF21239">
    <property type="entry name" value="RLMM_N"/>
    <property type="match status" value="1"/>
</dbReference>
<evidence type="ECO:0000256" key="7">
    <source>
        <dbReference type="PIRSR" id="PIRSR028774-1"/>
    </source>
</evidence>
<feature type="domain" description="Ribosomal RNA large subunit methyltransferase M THUMP-like" evidence="11">
    <location>
        <begin position="92"/>
        <end position="168"/>
    </location>
</feature>
<dbReference type="STRING" id="197479.BFW38_05425"/>
<comment type="caution">
    <text evidence="12">The sequence shown here is derived from an EMBL/GenBank/DDBJ whole genome shotgun (WGS) entry which is preliminary data.</text>
</comment>
<evidence type="ECO:0000256" key="8">
    <source>
        <dbReference type="PIRSR" id="PIRSR028774-2"/>
    </source>
</evidence>
<evidence type="ECO:0000256" key="4">
    <source>
        <dbReference type="ARBA" id="ARBA00022679"/>
    </source>
</evidence>
<reference evidence="12 13" key="1">
    <citation type="submission" date="2016-08" db="EMBL/GenBank/DDBJ databases">
        <authorList>
            <person name="Seilhamer J.J."/>
        </authorList>
    </citation>
    <scope>NUCLEOTIDE SEQUENCE [LARGE SCALE GENOMIC DNA]</scope>
    <source>
        <strain evidence="12 13">PH27A</strain>
    </source>
</reference>
<keyword evidence="13" id="KW-1185">Reference proteome</keyword>
<evidence type="ECO:0000256" key="2">
    <source>
        <dbReference type="ARBA" id="ARBA00022552"/>
    </source>
</evidence>
<feature type="binding site" evidence="6 8">
    <location>
        <begin position="227"/>
        <end position="230"/>
    </location>
    <ligand>
        <name>S-adenosyl-L-methionine</name>
        <dbReference type="ChEBI" id="CHEBI:59789"/>
    </ligand>
</feature>
<dbReference type="InterPro" id="IPR029063">
    <property type="entry name" value="SAM-dependent_MTases_sf"/>
</dbReference>
<dbReference type="InterPro" id="IPR011224">
    <property type="entry name" value="rRNA_MeTrfase_M"/>
</dbReference>
<dbReference type="Gene3D" id="3.40.50.150">
    <property type="entry name" value="Vaccinia Virus protein VP39"/>
    <property type="match status" value="1"/>
</dbReference>
<comment type="function">
    <text evidence="6">Catalyzes the 2'-O-methylation at nucleotide C2498 in 23S rRNA.</text>
</comment>
<dbReference type="InterPro" id="IPR048646">
    <property type="entry name" value="RlmM_THUMP-like"/>
</dbReference>
<proteinExistence type="inferred from homology"/>
<dbReference type="SUPFAM" id="SSF53335">
    <property type="entry name" value="S-adenosyl-L-methionine-dependent methyltransferases"/>
    <property type="match status" value="1"/>
</dbReference>
<feature type="binding site" evidence="6 8">
    <location>
        <position position="282"/>
    </location>
    <ligand>
        <name>S-adenosyl-L-methionine</name>
        <dbReference type="ChEBI" id="CHEBI:59789"/>
    </ligand>
</feature>
<keyword evidence="3 6" id="KW-0489">Methyltransferase</keyword>
<evidence type="ECO:0000259" key="11">
    <source>
        <dbReference type="Pfam" id="PF21239"/>
    </source>
</evidence>
<evidence type="ECO:0000256" key="6">
    <source>
        <dbReference type="HAMAP-Rule" id="MF_01551"/>
    </source>
</evidence>
<evidence type="ECO:0000259" key="9">
    <source>
        <dbReference type="Pfam" id="PF01728"/>
    </source>
</evidence>
<evidence type="ECO:0000313" key="13">
    <source>
        <dbReference type="Proteomes" id="UP000094291"/>
    </source>
</evidence>
<dbReference type="PIRSF" id="PIRSF028774">
    <property type="entry name" value="UCP028774"/>
    <property type="match status" value="1"/>
</dbReference>
<keyword evidence="1 6" id="KW-0963">Cytoplasm</keyword>
<evidence type="ECO:0000259" key="10">
    <source>
        <dbReference type="Pfam" id="PF18125"/>
    </source>
</evidence>
<comment type="subunit">
    <text evidence="6">Monomer.</text>
</comment>
<comment type="similarity">
    <text evidence="6">Belongs to the class I-like SAM-binding methyltransferase superfamily. RNA methyltransferase RlmE family. RlmM subfamily.</text>
</comment>
<evidence type="ECO:0000313" key="12">
    <source>
        <dbReference type="EMBL" id="ODC03071.1"/>
    </source>
</evidence>
<dbReference type="HAMAP" id="MF_01551">
    <property type="entry name" value="23SrRNA_methyltr_M"/>
    <property type="match status" value="1"/>
</dbReference>
<dbReference type="OrthoDB" id="154490at2"/>
<dbReference type="NCBIfam" id="NF008734">
    <property type="entry name" value="PRK11760.1"/>
    <property type="match status" value="1"/>
</dbReference>
<dbReference type="InterPro" id="IPR040739">
    <property type="entry name" value="RlmM_FDX"/>
</dbReference>
<dbReference type="EC" id="2.1.1.186" evidence="6"/>
<protein>
    <recommendedName>
        <fullName evidence="6">Ribosomal RNA large subunit methyltransferase M</fullName>
        <ecNumber evidence="6">2.1.1.186</ecNumber>
    </recommendedName>
    <alternativeName>
        <fullName evidence="6">23S rRNA (cytidine2498-2'-O)-methyltransferase</fullName>
    </alternativeName>
    <alternativeName>
        <fullName evidence="6">23S rRNA 2'-O-ribose methyltransferase RlmM</fullName>
    </alternativeName>
</protein>
<name>A0A1E2V7W1_9GAMM</name>
<comment type="catalytic activity">
    <reaction evidence="6">
        <text>cytidine(2498) in 23S rRNA + S-adenosyl-L-methionine = 2'-O-methylcytidine(2498) in 23S rRNA + S-adenosyl-L-homocysteine + H(+)</text>
        <dbReference type="Rhea" id="RHEA:42788"/>
        <dbReference type="Rhea" id="RHEA-COMP:10244"/>
        <dbReference type="Rhea" id="RHEA-COMP:10245"/>
        <dbReference type="ChEBI" id="CHEBI:15378"/>
        <dbReference type="ChEBI" id="CHEBI:57856"/>
        <dbReference type="ChEBI" id="CHEBI:59789"/>
        <dbReference type="ChEBI" id="CHEBI:74495"/>
        <dbReference type="ChEBI" id="CHEBI:82748"/>
        <dbReference type="EC" id="2.1.1.186"/>
    </reaction>
</comment>
<dbReference type="AlphaFoldDB" id="A0A1E2V7W1"/>